<dbReference type="Gene3D" id="3.40.30.10">
    <property type="entry name" value="Glutaredoxin"/>
    <property type="match status" value="1"/>
</dbReference>
<evidence type="ECO:0000256" key="4">
    <source>
        <dbReference type="ARBA" id="ARBA00022559"/>
    </source>
</evidence>
<dbReference type="CDD" id="cd03017">
    <property type="entry name" value="PRX_BCP"/>
    <property type="match status" value="1"/>
</dbReference>
<evidence type="ECO:0000256" key="2">
    <source>
        <dbReference type="ARBA" id="ARBA00011245"/>
    </source>
</evidence>
<dbReference type="PANTHER" id="PTHR42801">
    <property type="entry name" value="THIOREDOXIN-DEPENDENT PEROXIDE REDUCTASE"/>
    <property type="match status" value="1"/>
</dbReference>
<keyword evidence="8" id="KW-0676">Redox-active center</keyword>
<dbReference type="PROSITE" id="PS51352">
    <property type="entry name" value="THIOREDOXIN_2"/>
    <property type="match status" value="1"/>
</dbReference>
<evidence type="ECO:0000313" key="15">
    <source>
        <dbReference type="Proteomes" id="UP001466331"/>
    </source>
</evidence>
<dbReference type="InterPro" id="IPR024706">
    <property type="entry name" value="Peroxiredoxin_AhpC-typ"/>
</dbReference>
<evidence type="ECO:0000256" key="5">
    <source>
        <dbReference type="ARBA" id="ARBA00022862"/>
    </source>
</evidence>
<dbReference type="InterPro" id="IPR013766">
    <property type="entry name" value="Thioredoxin_domain"/>
</dbReference>
<dbReference type="PANTHER" id="PTHR42801:SF4">
    <property type="entry name" value="AHPC_TSA FAMILY PROTEIN"/>
    <property type="match status" value="1"/>
</dbReference>
<evidence type="ECO:0000256" key="7">
    <source>
        <dbReference type="ARBA" id="ARBA00023157"/>
    </source>
</evidence>
<keyword evidence="6 14" id="KW-0560">Oxidoreductase</keyword>
<feature type="domain" description="Thioredoxin" evidence="13">
    <location>
        <begin position="2"/>
        <end position="152"/>
    </location>
</feature>
<evidence type="ECO:0000313" key="14">
    <source>
        <dbReference type="EMBL" id="MEM5947091.1"/>
    </source>
</evidence>
<dbReference type="NCBIfam" id="NF006960">
    <property type="entry name" value="PRK09437.1"/>
    <property type="match status" value="1"/>
</dbReference>
<dbReference type="EMBL" id="JBCHKQ010000001">
    <property type="protein sequence ID" value="MEM5947091.1"/>
    <property type="molecule type" value="Genomic_DNA"/>
</dbReference>
<keyword evidence="4 14" id="KW-0575">Peroxidase</keyword>
<dbReference type="Proteomes" id="UP001466331">
    <property type="component" value="Unassembled WGS sequence"/>
</dbReference>
<gene>
    <name evidence="14" type="primary">bcp</name>
    <name evidence="14" type="ORF">WKV44_00880</name>
</gene>
<dbReference type="GO" id="GO:0140824">
    <property type="term" value="F:thioredoxin-dependent peroxiredoxin activity"/>
    <property type="evidence" value="ECO:0007669"/>
    <property type="project" value="UniProtKB-EC"/>
</dbReference>
<evidence type="ECO:0000256" key="3">
    <source>
        <dbReference type="ARBA" id="ARBA00013017"/>
    </source>
</evidence>
<sequence>MLNIGDSAPDFCLVDDNGVHRRLSDFEGKKKVIYFYPRDNTPGCTTEACSFRDNYETILATGAVVIGISGDSVKSHANFKTKYDLPFYLLSDPNKEVIKAYQAWGKKKMYGREYEGIMRCTYITDENNRIIAVFPKVKPSSHVKEILDFLSNK</sequence>
<evidence type="ECO:0000256" key="9">
    <source>
        <dbReference type="ARBA" id="ARBA00032824"/>
    </source>
</evidence>
<comment type="caution">
    <text evidence="14">The sequence shown here is derived from an EMBL/GenBank/DDBJ whole genome shotgun (WGS) entry which is preliminary data.</text>
</comment>
<dbReference type="InterPro" id="IPR036249">
    <property type="entry name" value="Thioredoxin-like_sf"/>
</dbReference>
<evidence type="ECO:0000259" key="13">
    <source>
        <dbReference type="PROSITE" id="PS51352"/>
    </source>
</evidence>
<proteinExistence type="inferred from homology"/>
<evidence type="ECO:0000256" key="1">
    <source>
        <dbReference type="ARBA" id="ARBA00003330"/>
    </source>
</evidence>
<keyword evidence="5" id="KW-0049">Antioxidant</keyword>
<reference evidence="14 15" key="1">
    <citation type="submission" date="2024-03" db="EMBL/GenBank/DDBJ databases">
        <title>Ignisphaera cupida sp. nov., a hyperthermophilic hydrolytic archaeon from a hot spring of Kamchatka, and proposal of Ignisphaeraceae fam. nov.</title>
        <authorList>
            <person name="Podosokorskaya O.A."/>
            <person name="Elcheninov A.G."/>
            <person name="Maltseva A.I."/>
            <person name="Zayulina K.S."/>
            <person name="Novikov A."/>
            <person name="Merkel A.Y."/>
        </authorList>
    </citation>
    <scope>NUCLEOTIDE SEQUENCE [LARGE SCALE GENOMIC DNA]</scope>
    <source>
        <strain evidence="14 15">38H-sp</strain>
    </source>
</reference>
<accession>A0ABU9U8V1</accession>
<comment type="catalytic activity">
    <reaction evidence="12">
        <text>a hydroperoxide + [thioredoxin]-dithiol = an alcohol + [thioredoxin]-disulfide + H2O</text>
        <dbReference type="Rhea" id="RHEA:62620"/>
        <dbReference type="Rhea" id="RHEA-COMP:10698"/>
        <dbReference type="Rhea" id="RHEA-COMP:10700"/>
        <dbReference type="ChEBI" id="CHEBI:15377"/>
        <dbReference type="ChEBI" id="CHEBI:29950"/>
        <dbReference type="ChEBI" id="CHEBI:30879"/>
        <dbReference type="ChEBI" id="CHEBI:35924"/>
        <dbReference type="ChEBI" id="CHEBI:50058"/>
        <dbReference type="EC" id="1.11.1.24"/>
    </reaction>
</comment>
<organism evidence="14 15">
    <name type="scientific">Rarispira pelagica</name>
    <dbReference type="NCBI Taxonomy" id="3141764"/>
    <lineage>
        <taxon>Bacteria</taxon>
        <taxon>Pseudomonadati</taxon>
        <taxon>Spirochaetota</taxon>
        <taxon>Spirochaetia</taxon>
        <taxon>Winmispirales</taxon>
        <taxon>Winmispiraceae</taxon>
        <taxon>Rarispira</taxon>
    </lineage>
</organism>
<evidence type="ECO:0000256" key="6">
    <source>
        <dbReference type="ARBA" id="ARBA00023002"/>
    </source>
</evidence>
<comment type="subunit">
    <text evidence="2">Monomer.</text>
</comment>
<protein>
    <recommendedName>
        <fullName evidence="3">thioredoxin-dependent peroxiredoxin</fullName>
        <ecNumber evidence="3">1.11.1.24</ecNumber>
    </recommendedName>
    <alternativeName>
        <fullName evidence="9">Thioredoxin peroxidase</fullName>
    </alternativeName>
    <alternativeName>
        <fullName evidence="11">Thioredoxin-dependent peroxiredoxin Bcp</fullName>
    </alternativeName>
</protein>
<comment type="similarity">
    <text evidence="10">Belongs to the peroxiredoxin family. BCP/PrxQ subfamily.</text>
</comment>
<dbReference type="InterPro" id="IPR000866">
    <property type="entry name" value="AhpC/TSA"/>
</dbReference>
<comment type="function">
    <text evidence="1">Thiol-specific peroxidase that catalyzes the reduction of hydrogen peroxide and organic hydroperoxides to water and alcohols, respectively. Plays a role in cell protection against oxidative stress by detoxifying peroxides and as sensor of hydrogen peroxide-mediated signaling events.</text>
</comment>
<dbReference type="RefSeq" id="WP_420068544.1">
    <property type="nucleotide sequence ID" value="NZ_JBCHKQ010000001.1"/>
</dbReference>
<dbReference type="InterPro" id="IPR050924">
    <property type="entry name" value="Peroxiredoxin_BCP/PrxQ"/>
</dbReference>
<dbReference type="EC" id="1.11.1.24" evidence="3"/>
<dbReference type="SUPFAM" id="SSF52833">
    <property type="entry name" value="Thioredoxin-like"/>
    <property type="match status" value="1"/>
</dbReference>
<name>A0ABU9U8V1_9SPIR</name>
<keyword evidence="7" id="KW-1015">Disulfide bond</keyword>
<evidence type="ECO:0000256" key="11">
    <source>
        <dbReference type="ARBA" id="ARBA00042639"/>
    </source>
</evidence>
<evidence type="ECO:0000256" key="12">
    <source>
        <dbReference type="ARBA" id="ARBA00049091"/>
    </source>
</evidence>
<evidence type="ECO:0000256" key="10">
    <source>
        <dbReference type="ARBA" id="ARBA00038489"/>
    </source>
</evidence>
<keyword evidence="15" id="KW-1185">Reference proteome</keyword>
<dbReference type="Pfam" id="PF00578">
    <property type="entry name" value="AhpC-TSA"/>
    <property type="match status" value="1"/>
</dbReference>
<dbReference type="PIRSF" id="PIRSF000239">
    <property type="entry name" value="AHPC"/>
    <property type="match status" value="1"/>
</dbReference>
<evidence type="ECO:0000256" key="8">
    <source>
        <dbReference type="ARBA" id="ARBA00023284"/>
    </source>
</evidence>